<evidence type="ECO:0000256" key="1">
    <source>
        <dbReference type="SAM" id="Phobius"/>
    </source>
</evidence>
<feature type="transmembrane region" description="Helical" evidence="1">
    <location>
        <begin position="20"/>
        <end position="43"/>
    </location>
</feature>
<feature type="transmembrane region" description="Helical" evidence="1">
    <location>
        <begin position="89"/>
        <end position="107"/>
    </location>
</feature>
<dbReference type="Proteomes" id="UP000635316">
    <property type="component" value="Unassembled WGS sequence"/>
</dbReference>
<dbReference type="EMBL" id="JAENGP010000015">
    <property type="protein sequence ID" value="MBK1782088.1"/>
    <property type="molecule type" value="Genomic_DNA"/>
</dbReference>
<organism evidence="2 3">
    <name type="scientific">Advenella mandrilli</name>
    <dbReference type="NCBI Taxonomy" id="2800330"/>
    <lineage>
        <taxon>Bacteria</taxon>
        <taxon>Pseudomonadati</taxon>
        <taxon>Pseudomonadota</taxon>
        <taxon>Betaproteobacteria</taxon>
        <taxon>Burkholderiales</taxon>
        <taxon>Alcaligenaceae</taxon>
    </lineage>
</organism>
<keyword evidence="1" id="KW-0472">Membrane</keyword>
<evidence type="ECO:0000313" key="3">
    <source>
        <dbReference type="Proteomes" id="UP000635316"/>
    </source>
</evidence>
<gene>
    <name evidence="2" type="ORF">JHL22_12780</name>
</gene>
<name>A0ABS1EGE0_9BURK</name>
<keyword evidence="1" id="KW-1133">Transmembrane helix</keyword>
<evidence type="ECO:0008006" key="4">
    <source>
        <dbReference type="Google" id="ProtNLM"/>
    </source>
</evidence>
<evidence type="ECO:0000313" key="2">
    <source>
        <dbReference type="EMBL" id="MBK1782088.1"/>
    </source>
</evidence>
<sequence length="116" mass="12374">MNIVVNKVSPVVEFLKESLPYLLLMAFFAVSGDAMAQAGGFSTEAKSMIDDVQKGIVIVVGAIACIALVWQLAQGFMGRKTWGDVFETSLWIFGAGAAVAAATWFFTSGQKISFGK</sequence>
<protein>
    <recommendedName>
        <fullName evidence="4">Conjugal transfer protein TrbC</fullName>
    </recommendedName>
</protein>
<proteinExistence type="predicted"/>
<feature type="transmembrane region" description="Helical" evidence="1">
    <location>
        <begin position="55"/>
        <end position="77"/>
    </location>
</feature>
<keyword evidence="3" id="KW-1185">Reference proteome</keyword>
<reference evidence="2 3" key="1">
    <citation type="submission" date="2020-12" db="EMBL/GenBank/DDBJ databases">
        <authorList>
            <person name="Lu T."/>
            <person name="Wang Q."/>
            <person name="Han X."/>
        </authorList>
    </citation>
    <scope>NUCLEOTIDE SEQUENCE [LARGE SCALE GENOMIC DNA]</scope>
    <source>
        <strain evidence="2 3">WQ 585</strain>
    </source>
</reference>
<comment type="caution">
    <text evidence="2">The sequence shown here is derived from an EMBL/GenBank/DDBJ whole genome shotgun (WGS) entry which is preliminary data.</text>
</comment>
<accession>A0ABS1EGE0</accession>
<keyword evidence="1" id="KW-0812">Transmembrane</keyword>
<dbReference type="RefSeq" id="WP_200238169.1">
    <property type="nucleotide sequence ID" value="NZ_JAENGP010000015.1"/>
</dbReference>